<feature type="compositionally biased region" description="Basic and acidic residues" evidence="1">
    <location>
        <begin position="32"/>
        <end position="41"/>
    </location>
</feature>
<evidence type="ECO:0000313" key="2">
    <source>
        <dbReference type="EMBL" id="MCD7459646.1"/>
    </source>
</evidence>
<accession>A0ABS8SL94</accession>
<sequence length="149" mass="16523">MASPKSPSSDSLKTLSDGSVSVSQGHGMPSASHRDNSRRDGGQCGEFGLQSDCANSNRRGNCCPQPCGDRDQDWKPHKNWGNMPPQRVPARPWMNMDGFKSSTVVEVQGKKLRQKNDWFRWLLPPSIQNSNMSSPSIHFTCRKSGKCCI</sequence>
<name>A0ABS8SL94_DATST</name>
<reference evidence="2 3" key="1">
    <citation type="journal article" date="2021" name="BMC Genomics">
        <title>Datura genome reveals duplications of psychoactive alkaloid biosynthetic genes and high mutation rate following tissue culture.</title>
        <authorList>
            <person name="Rajewski A."/>
            <person name="Carter-House D."/>
            <person name="Stajich J."/>
            <person name="Litt A."/>
        </authorList>
    </citation>
    <scope>NUCLEOTIDE SEQUENCE [LARGE SCALE GENOMIC DNA]</scope>
    <source>
        <strain evidence="2">AR-01</strain>
    </source>
</reference>
<evidence type="ECO:0000256" key="1">
    <source>
        <dbReference type="SAM" id="MobiDB-lite"/>
    </source>
</evidence>
<dbReference type="EMBL" id="JACEIK010000600">
    <property type="protein sequence ID" value="MCD7459646.1"/>
    <property type="molecule type" value="Genomic_DNA"/>
</dbReference>
<keyword evidence="3" id="KW-1185">Reference proteome</keyword>
<comment type="caution">
    <text evidence="2">The sequence shown here is derived from an EMBL/GenBank/DDBJ whole genome shotgun (WGS) entry which is preliminary data.</text>
</comment>
<organism evidence="2 3">
    <name type="scientific">Datura stramonium</name>
    <name type="common">Jimsonweed</name>
    <name type="synonym">Common thornapple</name>
    <dbReference type="NCBI Taxonomy" id="4076"/>
    <lineage>
        <taxon>Eukaryota</taxon>
        <taxon>Viridiplantae</taxon>
        <taxon>Streptophyta</taxon>
        <taxon>Embryophyta</taxon>
        <taxon>Tracheophyta</taxon>
        <taxon>Spermatophyta</taxon>
        <taxon>Magnoliopsida</taxon>
        <taxon>eudicotyledons</taxon>
        <taxon>Gunneridae</taxon>
        <taxon>Pentapetalae</taxon>
        <taxon>asterids</taxon>
        <taxon>lamiids</taxon>
        <taxon>Solanales</taxon>
        <taxon>Solanaceae</taxon>
        <taxon>Solanoideae</taxon>
        <taxon>Datureae</taxon>
        <taxon>Datura</taxon>
    </lineage>
</organism>
<dbReference type="Proteomes" id="UP000823775">
    <property type="component" value="Unassembled WGS sequence"/>
</dbReference>
<evidence type="ECO:0000313" key="3">
    <source>
        <dbReference type="Proteomes" id="UP000823775"/>
    </source>
</evidence>
<gene>
    <name evidence="2" type="ORF">HAX54_041563</name>
</gene>
<protein>
    <submittedName>
        <fullName evidence="2">Uncharacterized protein</fullName>
    </submittedName>
</protein>
<proteinExistence type="predicted"/>
<feature type="compositionally biased region" description="Polar residues" evidence="1">
    <location>
        <begin position="1"/>
        <end position="24"/>
    </location>
</feature>
<feature type="region of interest" description="Disordered" evidence="1">
    <location>
        <begin position="1"/>
        <end position="86"/>
    </location>
</feature>